<dbReference type="Proteomes" id="UP000184518">
    <property type="component" value="Unassembled WGS sequence"/>
</dbReference>
<reference evidence="2" key="1">
    <citation type="submission" date="2016-11" db="EMBL/GenBank/DDBJ databases">
        <authorList>
            <person name="Varghese N."/>
            <person name="Submissions S."/>
        </authorList>
    </citation>
    <scope>NUCLEOTIDE SEQUENCE [LARGE SCALE GENOMIC DNA]</scope>
    <source>
        <strain evidence="2">DSM 27619</strain>
    </source>
</reference>
<accession>A0A1M5C784</accession>
<proteinExistence type="predicted"/>
<dbReference type="AlphaFoldDB" id="A0A1M5C784"/>
<sequence>MDELALSGFFYFVSQKNKSLNRFMIKIKYYLILVLKKNQALLI</sequence>
<protein>
    <submittedName>
        <fullName evidence="1">Uncharacterized protein</fullName>
    </submittedName>
</protein>
<evidence type="ECO:0000313" key="1">
    <source>
        <dbReference type="EMBL" id="SHF50634.1"/>
    </source>
</evidence>
<organism evidence="1 2">
    <name type="scientific">Chryseobacterium arachidis</name>
    <dbReference type="NCBI Taxonomy" id="1416778"/>
    <lineage>
        <taxon>Bacteria</taxon>
        <taxon>Pseudomonadati</taxon>
        <taxon>Bacteroidota</taxon>
        <taxon>Flavobacteriia</taxon>
        <taxon>Flavobacteriales</taxon>
        <taxon>Weeksellaceae</taxon>
        <taxon>Chryseobacterium group</taxon>
        <taxon>Chryseobacterium</taxon>
    </lineage>
</organism>
<keyword evidence="2" id="KW-1185">Reference proteome</keyword>
<dbReference type="STRING" id="1416778.SAMN05443633_104432"/>
<dbReference type="EMBL" id="FQUT01000004">
    <property type="protein sequence ID" value="SHF50634.1"/>
    <property type="molecule type" value="Genomic_DNA"/>
</dbReference>
<evidence type="ECO:0000313" key="2">
    <source>
        <dbReference type="Proteomes" id="UP000184518"/>
    </source>
</evidence>
<name>A0A1M5C784_9FLAO</name>
<gene>
    <name evidence="1" type="ORF">SAMN05443633_104432</name>
</gene>